<dbReference type="InterPro" id="IPR014284">
    <property type="entry name" value="RNA_pol_sigma-70_dom"/>
</dbReference>
<evidence type="ECO:0000259" key="7">
    <source>
        <dbReference type="Pfam" id="PF08281"/>
    </source>
</evidence>
<proteinExistence type="inferred from homology"/>
<evidence type="ECO:0000313" key="8">
    <source>
        <dbReference type="EMBL" id="PIR87362.1"/>
    </source>
</evidence>
<reference evidence="9" key="1">
    <citation type="submission" date="2017-09" db="EMBL/GenBank/DDBJ databases">
        <title>Depth-based differentiation of microbial function through sediment-hosted aquifers and enrichment of novel symbionts in the deep terrestrial subsurface.</title>
        <authorList>
            <person name="Probst A.J."/>
            <person name="Ladd B."/>
            <person name="Jarett J.K."/>
            <person name="Geller-Mcgrath D.E."/>
            <person name="Sieber C.M.K."/>
            <person name="Emerson J.B."/>
            <person name="Anantharaman K."/>
            <person name="Thomas B.C."/>
            <person name="Malmstrom R."/>
            <person name="Stieglmeier M."/>
            <person name="Klingl A."/>
            <person name="Woyke T."/>
            <person name="Ryan C.M."/>
            <person name="Banfield J.F."/>
        </authorList>
    </citation>
    <scope>NUCLEOTIDE SEQUENCE [LARGE SCALE GENOMIC DNA]</scope>
</reference>
<dbReference type="PANTHER" id="PTHR43133:SF8">
    <property type="entry name" value="RNA POLYMERASE SIGMA FACTOR HI_1459-RELATED"/>
    <property type="match status" value="1"/>
</dbReference>
<evidence type="ECO:0000259" key="6">
    <source>
        <dbReference type="Pfam" id="PF04542"/>
    </source>
</evidence>
<evidence type="ECO:0000256" key="5">
    <source>
        <dbReference type="ARBA" id="ARBA00023163"/>
    </source>
</evidence>
<evidence type="ECO:0000256" key="3">
    <source>
        <dbReference type="ARBA" id="ARBA00023082"/>
    </source>
</evidence>
<dbReference type="CDD" id="cd06171">
    <property type="entry name" value="Sigma70_r4"/>
    <property type="match status" value="1"/>
</dbReference>
<evidence type="ECO:0000256" key="2">
    <source>
        <dbReference type="ARBA" id="ARBA00023015"/>
    </source>
</evidence>
<evidence type="ECO:0008006" key="10">
    <source>
        <dbReference type="Google" id="ProtNLM"/>
    </source>
</evidence>
<dbReference type="InterPro" id="IPR007627">
    <property type="entry name" value="RNA_pol_sigma70_r2"/>
</dbReference>
<dbReference type="Pfam" id="PF08281">
    <property type="entry name" value="Sigma70_r4_2"/>
    <property type="match status" value="1"/>
</dbReference>
<dbReference type="InterPro" id="IPR013324">
    <property type="entry name" value="RNA_pol_sigma_r3/r4-like"/>
</dbReference>
<comment type="similarity">
    <text evidence="1">Belongs to the sigma-70 factor family. ECF subfamily.</text>
</comment>
<evidence type="ECO:0000256" key="1">
    <source>
        <dbReference type="ARBA" id="ARBA00010641"/>
    </source>
</evidence>
<comment type="caution">
    <text evidence="8">The sequence shown here is derived from an EMBL/GenBank/DDBJ whole genome shotgun (WGS) entry which is preliminary data.</text>
</comment>
<dbReference type="GO" id="GO:0003677">
    <property type="term" value="F:DNA binding"/>
    <property type="evidence" value="ECO:0007669"/>
    <property type="project" value="UniProtKB-KW"/>
</dbReference>
<dbReference type="Proteomes" id="UP000229526">
    <property type="component" value="Unassembled WGS sequence"/>
</dbReference>
<dbReference type="Pfam" id="PF04542">
    <property type="entry name" value="Sigma70_r2"/>
    <property type="match status" value="1"/>
</dbReference>
<dbReference type="InterPro" id="IPR013325">
    <property type="entry name" value="RNA_pol_sigma_r2"/>
</dbReference>
<feature type="domain" description="RNA polymerase sigma factor 70 region 4 type 2" evidence="7">
    <location>
        <begin position="111"/>
        <end position="162"/>
    </location>
</feature>
<dbReference type="SUPFAM" id="SSF88946">
    <property type="entry name" value="Sigma2 domain of RNA polymerase sigma factors"/>
    <property type="match status" value="1"/>
</dbReference>
<dbReference type="GO" id="GO:0016987">
    <property type="term" value="F:sigma factor activity"/>
    <property type="evidence" value="ECO:0007669"/>
    <property type="project" value="UniProtKB-KW"/>
</dbReference>
<evidence type="ECO:0000313" key="9">
    <source>
        <dbReference type="Proteomes" id="UP000229526"/>
    </source>
</evidence>
<keyword evidence="4" id="KW-0238">DNA-binding</keyword>
<sequence length="179" mass="21334">MPGQDRMQKLFMRAYEQHSDAIFRHCYFRISDRERAQELMQDTFTKTWDYLIKGNDVENLRAFLYQTARNLVIDEYRRRKPEASLEKLQEEKGFDPASNDHKHIGESFDLEVLKEVLDVLEEEYREVVTLRYIDGLKPRQIAKLLDQSPNLVSVRIHRGIAKVRQHLEKKEQDPNEQTA</sequence>
<keyword evidence="2" id="KW-0805">Transcription regulation</keyword>
<dbReference type="InterPro" id="IPR036388">
    <property type="entry name" value="WH-like_DNA-bd_sf"/>
</dbReference>
<accession>A0A2H0ULS3</accession>
<keyword evidence="5" id="KW-0804">Transcription</keyword>
<dbReference type="Gene3D" id="1.10.1740.10">
    <property type="match status" value="1"/>
</dbReference>
<feature type="domain" description="RNA polymerase sigma-70 region 2" evidence="6">
    <location>
        <begin position="15"/>
        <end position="80"/>
    </location>
</feature>
<dbReference type="InterPro" id="IPR039425">
    <property type="entry name" value="RNA_pol_sigma-70-like"/>
</dbReference>
<dbReference type="NCBIfam" id="TIGR02937">
    <property type="entry name" value="sigma70-ECF"/>
    <property type="match status" value="1"/>
</dbReference>
<organism evidence="8 9">
    <name type="scientific">Candidatus Harrisonbacteria bacterium CG10_big_fil_rev_8_21_14_0_10_49_15</name>
    <dbReference type="NCBI Taxonomy" id="1974587"/>
    <lineage>
        <taxon>Bacteria</taxon>
        <taxon>Candidatus Harrisoniibacteriota</taxon>
    </lineage>
</organism>
<keyword evidence="3" id="KW-0731">Sigma factor</keyword>
<protein>
    <recommendedName>
        <fullName evidence="10">RNA polymerase sigma factor</fullName>
    </recommendedName>
</protein>
<dbReference type="Gene3D" id="1.10.10.10">
    <property type="entry name" value="Winged helix-like DNA-binding domain superfamily/Winged helix DNA-binding domain"/>
    <property type="match status" value="1"/>
</dbReference>
<dbReference type="SUPFAM" id="SSF88659">
    <property type="entry name" value="Sigma3 and sigma4 domains of RNA polymerase sigma factors"/>
    <property type="match status" value="1"/>
</dbReference>
<dbReference type="EMBL" id="PFBD01000007">
    <property type="protein sequence ID" value="PIR87362.1"/>
    <property type="molecule type" value="Genomic_DNA"/>
</dbReference>
<evidence type="ECO:0000256" key="4">
    <source>
        <dbReference type="ARBA" id="ARBA00023125"/>
    </source>
</evidence>
<dbReference type="GO" id="GO:0006352">
    <property type="term" value="P:DNA-templated transcription initiation"/>
    <property type="evidence" value="ECO:0007669"/>
    <property type="project" value="InterPro"/>
</dbReference>
<dbReference type="AlphaFoldDB" id="A0A2H0ULS3"/>
<name>A0A2H0ULS3_9BACT</name>
<gene>
    <name evidence="8" type="ORF">COU11_00855</name>
</gene>
<dbReference type="InterPro" id="IPR013249">
    <property type="entry name" value="RNA_pol_sigma70_r4_t2"/>
</dbReference>
<dbReference type="PANTHER" id="PTHR43133">
    <property type="entry name" value="RNA POLYMERASE ECF-TYPE SIGMA FACTO"/>
    <property type="match status" value="1"/>
</dbReference>